<dbReference type="InterPro" id="IPR016166">
    <property type="entry name" value="FAD-bd_PCMH"/>
</dbReference>
<evidence type="ECO:0000256" key="14">
    <source>
        <dbReference type="ARBA" id="ARBA00023316"/>
    </source>
</evidence>
<dbReference type="GO" id="GO:0008360">
    <property type="term" value="P:regulation of cell shape"/>
    <property type="evidence" value="ECO:0007669"/>
    <property type="project" value="UniProtKB-KW"/>
</dbReference>
<evidence type="ECO:0000256" key="1">
    <source>
        <dbReference type="ARBA" id="ARBA00001974"/>
    </source>
</evidence>
<keyword evidence="13 16" id="KW-0131">Cell cycle</keyword>
<dbReference type="Proteomes" id="UP000177107">
    <property type="component" value="Unassembled WGS sequence"/>
</dbReference>
<evidence type="ECO:0000256" key="4">
    <source>
        <dbReference type="ARBA" id="ARBA00004752"/>
    </source>
</evidence>
<evidence type="ECO:0000256" key="7">
    <source>
        <dbReference type="ARBA" id="ARBA00022630"/>
    </source>
</evidence>
<dbReference type="GO" id="GO:0071555">
    <property type="term" value="P:cell wall organization"/>
    <property type="evidence" value="ECO:0007669"/>
    <property type="project" value="UniProtKB-KW"/>
</dbReference>
<evidence type="ECO:0000256" key="5">
    <source>
        <dbReference type="ARBA" id="ARBA00022490"/>
    </source>
</evidence>
<dbReference type="PROSITE" id="PS51387">
    <property type="entry name" value="FAD_PCMH"/>
    <property type="match status" value="1"/>
</dbReference>
<feature type="active site" evidence="16">
    <location>
        <position position="164"/>
    </location>
</feature>
<organism evidence="18 19">
    <name type="scientific">Candidatus Kaiserbacteria bacterium RIFCSPHIGHO2_02_FULL_56_30</name>
    <dbReference type="NCBI Taxonomy" id="1798499"/>
    <lineage>
        <taxon>Bacteria</taxon>
        <taxon>Candidatus Kaiseribacteriota</taxon>
    </lineage>
</organism>
<evidence type="ECO:0000256" key="3">
    <source>
        <dbReference type="ARBA" id="ARBA00004496"/>
    </source>
</evidence>
<evidence type="ECO:0000256" key="6">
    <source>
        <dbReference type="ARBA" id="ARBA00022618"/>
    </source>
</evidence>
<dbReference type="Gene3D" id="3.30.465.10">
    <property type="match status" value="1"/>
</dbReference>
<dbReference type="EC" id="1.3.1.98" evidence="16"/>
<dbReference type="GO" id="GO:0008762">
    <property type="term" value="F:UDP-N-acetylmuramate dehydrogenase activity"/>
    <property type="evidence" value="ECO:0007669"/>
    <property type="project" value="UniProtKB-UniRule"/>
</dbReference>
<keyword evidence="8 16" id="KW-0274">FAD</keyword>
<evidence type="ECO:0000259" key="17">
    <source>
        <dbReference type="PROSITE" id="PS51387"/>
    </source>
</evidence>
<keyword evidence="10 16" id="KW-0133">Cell shape</keyword>
<evidence type="ECO:0000256" key="13">
    <source>
        <dbReference type="ARBA" id="ARBA00023306"/>
    </source>
</evidence>
<comment type="cofactor">
    <cofactor evidence="1 16">
        <name>FAD</name>
        <dbReference type="ChEBI" id="CHEBI:57692"/>
    </cofactor>
</comment>
<dbReference type="EMBL" id="MFLM01000024">
    <property type="protein sequence ID" value="OGG67768.1"/>
    <property type="molecule type" value="Genomic_DNA"/>
</dbReference>
<proteinExistence type="inferred from homology"/>
<dbReference type="AlphaFoldDB" id="A0A1F6E266"/>
<reference evidence="18 19" key="1">
    <citation type="journal article" date="2016" name="Nat. Commun.">
        <title>Thousands of microbial genomes shed light on interconnected biogeochemical processes in an aquifer system.</title>
        <authorList>
            <person name="Anantharaman K."/>
            <person name="Brown C.T."/>
            <person name="Hug L.A."/>
            <person name="Sharon I."/>
            <person name="Castelle C.J."/>
            <person name="Probst A.J."/>
            <person name="Thomas B.C."/>
            <person name="Singh A."/>
            <person name="Wilkins M.J."/>
            <person name="Karaoz U."/>
            <person name="Brodie E.L."/>
            <person name="Williams K.H."/>
            <person name="Hubbard S.S."/>
            <person name="Banfield J.F."/>
        </authorList>
    </citation>
    <scope>NUCLEOTIDE SEQUENCE [LARGE SCALE GENOMIC DNA]</scope>
</reference>
<feature type="active site" evidence="16">
    <location>
        <position position="330"/>
    </location>
</feature>
<evidence type="ECO:0000256" key="11">
    <source>
        <dbReference type="ARBA" id="ARBA00022984"/>
    </source>
</evidence>
<comment type="subcellular location">
    <subcellularLocation>
        <location evidence="3 16">Cytoplasm</location>
    </subcellularLocation>
</comment>
<evidence type="ECO:0000256" key="12">
    <source>
        <dbReference type="ARBA" id="ARBA00023002"/>
    </source>
</evidence>
<dbReference type="PANTHER" id="PTHR21071">
    <property type="entry name" value="UDP-N-ACETYLENOLPYRUVOYLGLUCOSAMINE REDUCTASE"/>
    <property type="match status" value="1"/>
</dbReference>
<dbReference type="InterPro" id="IPR016167">
    <property type="entry name" value="FAD-bd_PCMH_sub1"/>
</dbReference>
<evidence type="ECO:0000256" key="8">
    <source>
        <dbReference type="ARBA" id="ARBA00022827"/>
    </source>
</evidence>
<feature type="domain" description="FAD-binding PCMH-type" evidence="17">
    <location>
        <begin position="16"/>
        <end position="186"/>
    </location>
</feature>
<keyword evidence="5 16" id="KW-0963">Cytoplasm</keyword>
<keyword evidence="6 16" id="KW-0132">Cell division</keyword>
<dbReference type="GO" id="GO:0005829">
    <property type="term" value="C:cytosol"/>
    <property type="evidence" value="ECO:0007669"/>
    <property type="project" value="TreeGrafter"/>
</dbReference>
<dbReference type="GO" id="GO:0071949">
    <property type="term" value="F:FAD binding"/>
    <property type="evidence" value="ECO:0007669"/>
    <property type="project" value="InterPro"/>
</dbReference>
<dbReference type="Pfam" id="PF02873">
    <property type="entry name" value="MurB_C"/>
    <property type="match status" value="1"/>
</dbReference>
<dbReference type="GO" id="GO:0009252">
    <property type="term" value="P:peptidoglycan biosynthetic process"/>
    <property type="evidence" value="ECO:0007669"/>
    <property type="project" value="UniProtKB-UniRule"/>
</dbReference>
<keyword evidence="14 16" id="KW-0961">Cell wall biogenesis/degradation</keyword>
<evidence type="ECO:0000256" key="2">
    <source>
        <dbReference type="ARBA" id="ARBA00003921"/>
    </source>
</evidence>
<comment type="similarity">
    <text evidence="16">Belongs to the MurB family.</text>
</comment>
<dbReference type="InterPro" id="IPR011601">
    <property type="entry name" value="MurB_C"/>
</dbReference>
<dbReference type="InterPro" id="IPR036318">
    <property type="entry name" value="FAD-bd_PCMH-like_sf"/>
</dbReference>
<dbReference type="SUPFAM" id="SSF56194">
    <property type="entry name" value="Uridine diphospho-N-Acetylenolpyruvylglucosamine reductase, MurB, C-terminal domain"/>
    <property type="match status" value="1"/>
</dbReference>
<dbReference type="Gene3D" id="3.90.78.10">
    <property type="entry name" value="UDP-N-acetylenolpyruvoylglucosamine reductase, C-terminal domain"/>
    <property type="match status" value="1"/>
</dbReference>
<dbReference type="GO" id="GO:0051301">
    <property type="term" value="P:cell division"/>
    <property type="evidence" value="ECO:0007669"/>
    <property type="project" value="UniProtKB-KW"/>
</dbReference>
<dbReference type="InterPro" id="IPR003170">
    <property type="entry name" value="MurB"/>
</dbReference>
<accession>A0A1F6E266</accession>
<dbReference type="Pfam" id="PF01565">
    <property type="entry name" value="FAD_binding_4"/>
    <property type="match status" value="1"/>
</dbReference>
<evidence type="ECO:0000256" key="15">
    <source>
        <dbReference type="ARBA" id="ARBA00048914"/>
    </source>
</evidence>
<comment type="caution">
    <text evidence="18">The sequence shown here is derived from an EMBL/GenBank/DDBJ whole genome shotgun (WGS) entry which is preliminary data.</text>
</comment>
<evidence type="ECO:0000313" key="19">
    <source>
        <dbReference type="Proteomes" id="UP000177107"/>
    </source>
</evidence>
<evidence type="ECO:0000256" key="9">
    <source>
        <dbReference type="ARBA" id="ARBA00022857"/>
    </source>
</evidence>
<dbReference type="InterPro" id="IPR036635">
    <property type="entry name" value="MurB_C_sf"/>
</dbReference>
<dbReference type="HAMAP" id="MF_00037">
    <property type="entry name" value="MurB"/>
    <property type="match status" value="1"/>
</dbReference>
<dbReference type="PANTHER" id="PTHR21071:SF4">
    <property type="entry name" value="UDP-N-ACETYLENOLPYRUVOYLGLUCOSAMINE REDUCTASE"/>
    <property type="match status" value="1"/>
</dbReference>
<sequence length="337" mass="36142">MRIEERVPLAPCTTLGVGGSARFFADCTSEAEIGDALHDARTHKIPVAILGGGSNTLIPDVGFDGLVIKVSIPGMTFADEGEGSMATVGAGVSWDAFVREASERTLWGIENLAGIPGTVGGAVVQNIGAYGSELAETFVACDTVLLANGASKTIDRSLAALAYRTSLFKHRRDLVITRATFRLAKRGTPNLAYPGLKEAQERGDPLATPGEIAEAVRRIRSEKFPHGEGTAGSFFKNPILPLAQVEALKKRFPELPTSALGEGRAKIALAWILDHVLNLRGYARGPVRMFERQPLALVTSPRARAEDVEALAHDIAKRVRETIGIDIEREVETLRAK</sequence>
<dbReference type="InterPro" id="IPR006094">
    <property type="entry name" value="Oxid_FAD_bind_N"/>
</dbReference>
<dbReference type="STRING" id="1798499.A3C95_00375"/>
<keyword evidence="11 16" id="KW-0573">Peptidoglycan synthesis</keyword>
<name>A0A1F6E266_9BACT</name>
<keyword evidence="12 16" id="KW-0560">Oxidoreductase</keyword>
<feature type="active site" description="Proton donor" evidence="16">
    <location>
        <position position="233"/>
    </location>
</feature>
<evidence type="ECO:0000256" key="16">
    <source>
        <dbReference type="HAMAP-Rule" id="MF_00037"/>
    </source>
</evidence>
<comment type="catalytic activity">
    <reaction evidence="15 16">
        <text>UDP-N-acetyl-alpha-D-muramate + NADP(+) = UDP-N-acetyl-3-O-(1-carboxyvinyl)-alpha-D-glucosamine + NADPH + H(+)</text>
        <dbReference type="Rhea" id="RHEA:12248"/>
        <dbReference type="ChEBI" id="CHEBI:15378"/>
        <dbReference type="ChEBI" id="CHEBI:57783"/>
        <dbReference type="ChEBI" id="CHEBI:58349"/>
        <dbReference type="ChEBI" id="CHEBI:68483"/>
        <dbReference type="ChEBI" id="CHEBI:70757"/>
        <dbReference type="EC" id="1.3.1.98"/>
    </reaction>
</comment>
<keyword evidence="7 16" id="KW-0285">Flavoprotein</keyword>
<dbReference type="UniPathway" id="UPA00219"/>
<evidence type="ECO:0000256" key="10">
    <source>
        <dbReference type="ARBA" id="ARBA00022960"/>
    </source>
</evidence>
<keyword evidence="9 16" id="KW-0521">NADP</keyword>
<dbReference type="InterPro" id="IPR016169">
    <property type="entry name" value="FAD-bd_PCMH_sub2"/>
</dbReference>
<dbReference type="NCBIfam" id="TIGR00179">
    <property type="entry name" value="murB"/>
    <property type="match status" value="1"/>
</dbReference>
<gene>
    <name evidence="16" type="primary">murB</name>
    <name evidence="18" type="ORF">A3C95_00375</name>
</gene>
<protein>
    <recommendedName>
        <fullName evidence="16">UDP-N-acetylenolpyruvoylglucosamine reductase</fullName>
        <ecNumber evidence="16">1.3.1.98</ecNumber>
    </recommendedName>
    <alternativeName>
        <fullName evidence="16">UDP-N-acetylmuramate dehydrogenase</fullName>
    </alternativeName>
</protein>
<dbReference type="SUPFAM" id="SSF56176">
    <property type="entry name" value="FAD-binding/transporter-associated domain-like"/>
    <property type="match status" value="1"/>
</dbReference>
<comment type="function">
    <text evidence="2 16">Cell wall formation.</text>
</comment>
<dbReference type="Gene3D" id="3.30.43.10">
    <property type="entry name" value="Uridine Diphospho-n-acetylenolpyruvylglucosamine Reductase, domain 2"/>
    <property type="match status" value="1"/>
</dbReference>
<comment type="pathway">
    <text evidence="4 16">Cell wall biogenesis; peptidoglycan biosynthesis.</text>
</comment>
<evidence type="ECO:0000313" key="18">
    <source>
        <dbReference type="EMBL" id="OGG67768.1"/>
    </source>
</evidence>